<feature type="binding site" evidence="17">
    <location>
        <position position="147"/>
    </location>
    <ligand>
        <name>S-adenosyl-L-methionine</name>
        <dbReference type="ChEBI" id="CHEBI:59789"/>
    </ligand>
</feature>
<dbReference type="InterPro" id="IPR030375">
    <property type="entry name" value="Poxvir_cap_MeTfrase"/>
</dbReference>
<name>A0A068EEM6_9POXV</name>
<dbReference type="InterPro" id="IPR029063">
    <property type="entry name" value="SAM-dependent_MTases_sf"/>
</dbReference>
<evidence type="ECO:0000256" key="8">
    <source>
        <dbReference type="ARBA" id="ARBA00022768"/>
    </source>
</evidence>
<evidence type="ECO:0000256" key="3">
    <source>
        <dbReference type="ARBA" id="ARBA00015701"/>
    </source>
</evidence>
<keyword evidence="11 15" id="KW-0506">mRNA capping</keyword>
<evidence type="ECO:0000256" key="15">
    <source>
        <dbReference type="PIRNR" id="PIRNR003726"/>
    </source>
</evidence>
<dbReference type="GO" id="GO:0006370">
    <property type="term" value="P:7-methylguanosine mRNA capping"/>
    <property type="evidence" value="ECO:0007669"/>
    <property type="project" value="UniProtKB-UniRule"/>
</dbReference>
<feature type="binding site" evidence="18">
    <location>
        <position position="30"/>
    </location>
    <ligand>
        <name>mRNA</name>
        <dbReference type="ChEBI" id="CHEBI:33699"/>
    </ligand>
</feature>
<dbReference type="GO" id="GO:0031440">
    <property type="term" value="P:regulation of mRNA 3'-end processing"/>
    <property type="evidence" value="ECO:0007669"/>
    <property type="project" value="UniProtKB-UniRule"/>
</dbReference>
<keyword evidence="6 15" id="KW-0808">Transferase</keyword>
<comment type="subunit">
    <text evidence="13 15">Interacts with poly(A) polymerase catalytic subunit OPG063. Interacts with OPG109 and OPG123; these interactions might help linking transcription to capping and polyadenylation.</text>
</comment>
<dbReference type="RefSeq" id="YP_009046365.1">
    <property type="nucleotide sequence ID" value="NC_024447.1"/>
</dbReference>
<keyword evidence="20" id="KW-1185">Reference proteome</keyword>
<evidence type="ECO:0000256" key="13">
    <source>
        <dbReference type="ARBA" id="ARBA00046511"/>
    </source>
</evidence>
<feature type="binding site" evidence="18">
    <location>
        <begin position="185"/>
        <end position="188"/>
    </location>
    <ligand>
        <name>mRNA</name>
        <dbReference type="ChEBI" id="CHEBI:33699"/>
    </ligand>
</feature>
<evidence type="ECO:0000256" key="11">
    <source>
        <dbReference type="ARBA" id="ARBA00023042"/>
    </source>
</evidence>
<evidence type="ECO:0000256" key="7">
    <source>
        <dbReference type="ARBA" id="ARBA00022691"/>
    </source>
</evidence>
<evidence type="ECO:0000256" key="10">
    <source>
        <dbReference type="ARBA" id="ARBA00022917"/>
    </source>
</evidence>
<keyword evidence="10" id="KW-0648">Protein biosynthesis</keyword>
<protein>
    <recommendedName>
        <fullName evidence="3 15">Cap-specific mRNA (nucleoside-2'-O-)-methyltransferase</fullName>
        <ecNumber evidence="2 15">2.1.1.57</ecNumber>
    </recommendedName>
</protein>
<evidence type="ECO:0000256" key="16">
    <source>
        <dbReference type="PIRSR" id="PIRSR003726-1"/>
    </source>
</evidence>
<feature type="binding site" evidence="17">
    <location>
        <position position="103"/>
    </location>
    <ligand>
        <name>S-adenosyl-L-methionine</name>
        <dbReference type="ChEBI" id="CHEBI:59789"/>
    </ligand>
</feature>
<feature type="binding site" evidence="18">
    <location>
        <position position="241"/>
    </location>
    <ligand>
        <name>mRNA</name>
        <dbReference type="ChEBI" id="CHEBI:33699"/>
    </ligand>
</feature>
<keyword evidence="7 15" id="KW-0949">S-adenosyl-L-methionine</keyword>
<evidence type="ECO:0000256" key="18">
    <source>
        <dbReference type="PIRSR" id="PIRSR003726-3"/>
    </source>
</evidence>
<keyword evidence="9" id="KW-0946">Virion</keyword>
<reference evidence="19 20" key="1">
    <citation type="journal article" date="2014" name="BMC Genomics">
        <title>The complete genome sequences of poxviruses isolated from a penguin and a pigeon in South Africa and comparison to other sequenced avipoxviruses.</title>
        <authorList>
            <person name="Offerman K."/>
            <person name="Carulei O."/>
            <person name="van der Walt A.P."/>
            <person name="Douglass N."/>
            <person name="Williamson A.L."/>
        </authorList>
    </citation>
    <scope>NUCLEOTIDE SEQUENCE [LARGE SCALE GENOMIC DNA]</scope>
    <source>
        <strain evidence="19">FeP2</strain>
    </source>
</reference>
<keyword evidence="5 15" id="KW-0507">mRNA processing</keyword>
<sequence>MHEVRTDFFKELEMTKPYMFFNELVGEEDYNKALEGSNTKFQGQGQLKLLLGELYFLNTLIKNKTLCSDTVIVYIGSAPGSHINFLYHYMDDLKIDLKWILIDGRDHDQSLENLKNVSIIHRFVDEQYLFKLRNMIRKNNKIVLISDIRSLRGKEPTSEDLLHDYALQNQMVSILKPIASSLKWRCPFPDQWIRDFYIPCGDEFLQPFAPPFSAEMRLLSCYSRAPVRLIRMDKNAAIEYEKKMFYLNTKIRPKIVLDFDYPNQTYDYFYMFYILKDIVLPTSKEFSTYKQKVIFLQESIFAALNIKP</sequence>
<evidence type="ECO:0000256" key="6">
    <source>
        <dbReference type="ARBA" id="ARBA00022679"/>
    </source>
</evidence>
<dbReference type="SUPFAM" id="SSF53335">
    <property type="entry name" value="S-adenosyl-L-methionine-dependent methyltransferases"/>
    <property type="match status" value="1"/>
</dbReference>
<dbReference type="GO" id="GO:0004483">
    <property type="term" value="F:methyltransferase cap1 activity"/>
    <property type="evidence" value="ECO:0007669"/>
    <property type="project" value="UniProtKB-UniRule"/>
</dbReference>
<organism evidence="19 20">
    <name type="scientific">Pigeonpox virus</name>
    <dbReference type="NCBI Taxonomy" id="10264"/>
    <lineage>
        <taxon>Viruses</taxon>
        <taxon>Varidnaviria</taxon>
        <taxon>Bamfordvirae</taxon>
        <taxon>Nucleocytoviricota</taxon>
        <taxon>Pokkesviricetes</taxon>
        <taxon>Chitovirales</taxon>
        <taxon>Poxviridae</taxon>
        <taxon>Chordopoxvirinae</taxon>
        <taxon>Avipoxvirus</taxon>
        <taxon>Avipoxvirus pigeonpox</taxon>
    </lineage>
</organism>
<dbReference type="EC" id="2.1.1.57" evidence="2 15"/>
<feature type="binding site" evidence="17">
    <location>
        <position position="124"/>
    </location>
    <ligand>
        <name>S-adenosyl-L-methionine</name>
        <dbReference type="ChEBI" id="CHEBI:59789"/>
    </ligand>
</feature>
<accession>A0A068EEM6</accession>
<keyword evidence="8" id="KW-0251">Elongation factor</keyword>
<evidence type="ECO:0000256" key="5">
    <source>
        <dbReference type="ARBA" id="ARBA00022664"/>
    </source>
</evidence>
<feature type="active site" description="For methyltransferase activity" evidence="16">
    <location>
        <position position="183"/>
    </location>
</feature>
<feature type="binding site" evidence="18">
    <location>
        <begin position="213"/>
        <end position="215"/>
    </location>
    <ligand>
        <name>mRNA</name>
        <dbReference type="ChEBI" id="CHEBI:33699"/>
    </ligand>
</feature>
<dbReference type="PIRSF" id="PIRSF003726">
    <property type="entry name" value="PolA_polym_reg_poxV"/>
    <property type="match status" value="1"/>
</dbReference>
<dbReference type="CDD" id="cd20756">
    <property type="entry name" value="capping_2-OMTase_Poxviridae"/>
    <property type="match status" value="1"/>
</dbReference>
<evidence type="ECO:0000256" key="4">
    <source>
        <dbReference type="ARBA" id="ARBA00022603"/>
    </source>
</evidence>
<evidence type="ECO:0000256" key="2">
    <source>
        <dbReference type="ARBA" id="ARBA00011923"/>
    </source>
</evidence>
<dbReference type="PROSITE" id="PS51612">
    <property type="entry name" value="SAM_MT_2O_PK"/>
    <property type="match status" value="1"/>
</dbReference>
<feature type="binding site" evidence="18">
    <location>
        <position position="190"/>
    </location>
    <ligand>
        <name>mRNA</name>
        <dbReference type="ChEBI" id="CHEBI:33699"/>
    </ligand>
</feature>
<dbReference type="Gene3D" id="3.40.50.150">
    <property type="entry name" value="Vaccinia Virus protein VP39"/>
    <property type="match status" value="1"/>
</dbReference>
<evidence type="ECO:0000313" key="20">
    <source>
        <dbReference type="Proteomes" id="UP000101521"/>
    </source>
</evidence>
<dbReference type="EMBL" id="KJ801920">
    <property type="protein sequence ID" value="AID46641.1"/>
    <property type="molecule type" value="Genomic_DNA"/>
</dbReference>
<evidence type="ECO:0000256" key="14">
    <source>
        <dbReference type="ARBA" id="ARBA00049042"/>
    </source>
</evidence>
<dbReference type="KEGG" id="vg:19737860"/>
<keyword evidence="4 15" id="KW-0489">Methyltransferase</keyword>
<feature type="binding site" evidence="17">
    <location>
        <position position="46"/>
    </location>
    <ligand>
        <name>S-adenosyl-L-methionine</name>
        <dbReference type="ChEBI" id="CHEBI:59789"/>
    </ligand>
</feature>
<dbReference type="GeneID" id="19737860"/>
<feature type="binding site" evidence="17">
    <location>
        <position position="76"/>
    </location>
    <ligand>
        <name>S-adenosyl-L-methionine</name>
        <dbReference type="ChEBI" id="CHEBI:59789"/>
    </ligand>
</feature>
<dbReference type="Proteomes" id="UP000101521">
    <property type="component" value="Segment"/>
</dbReference>
<dbReference type="GO" id="GO:0032259">
    <property type="term" value="P:methylation"/>
    <property type="evidence" value="ECO:0007669"/>
    <property type="project" value="UniProtKB-KW"/>
</dbReference>
<comment type="subcellular location">
    <subcellularLocation>
        <location evidence="1">Virion</location>
    </subcellularLocation>
</comment>
<proteinExistence type="predicted"/>
<comment type="function">
    <text evidence="12 15">Displays methyltransferase, positive regulation of the poly(A) polymerase and transcription elongation activities. Involved in the modification of both mRNA ends and in intermediate and late gene positive transcription elongation. At the mRNAs 5' end, methylates the ribose 2' OH group of the first transcribed nucleotide, thereby producing a 2'-O-methylpurine cap. At the 3' end, functions as a processivity factor which stimulates the activity of the viral poly(A) polymerase OPG063 that creates mRNA's poly(A) tail. In the presence of OPG102, OPG063 does not dissociate from the RNA allowing tail elongation to around 250 adenylates.</text>
</comment>
<dbReference type="InterPro" id="IPR000176">
    <property type="entry name" value="mRNA_MeTrfase-like"/>
</dbReference>
<feature type="binding site" evidence="17">
    <location>
        <position position="105"/>
    </location>
    <ligand>
        <name>S-adenosyl-L-methionine</name>
        <dbReference type="ChEBI" id="CHEBI:59789"/>
    </ligand>
</feature>
<evidence type="ECO:0000256" key="12">
    <source>
        <dbReference type="ARBA" id="ARBA00034661"/>
    </source>
</evidence>
<evidence type="ECO:0000256" key="9">
    <source>
        <dbReference type="ARBA" id="ARBA00022844"/>
    </source>
</evidence>
<evidence type="ECO:0000256" key="17">
    <source>
        <dbReference type="PIRSR" id="PIRSR003726-2"/>
    </source>
</evidence>
<dbReference type="InterPro" id="IPR025804">
    <property type="entry name" value="Pox/kineto_cap_MeTfrase"/>
</dbReference>
<evidence type="ECO:0000313" key="19">
    <source>
        <dbReference type="EMBL" id="AID46641.1"/>
    </source>
</evidence>
<dbReference type="GO" id="GO:0044423">
    <property type="term" value="C:virion component"/>
    <property type="evidence" value="ECO:0007669"/>
    <property type="project" value="UniProtKB-KW"/>
</dbReference>
<feature type="binding site" evidence="17">
    <location>
        <position position="80"/>
    </location>
    <ligand>
        <name>S-adenosyl-L-methionine</name>
        <dbReference type="ChEBI" id="CHEBI:59789"/>
    </ligand>
</feature>
<evidence type="ECO:0000256" key="1">
    <source>
        <dbReference type="ARBA" id="ARBA00004328"/>
    </source>
</evidence>
<feature type="binding site" evidence="17">
    <location>
        <position position="74"/>
    </location>
    <ligand>
        <name>S-adenosyl-L-methionine</name>
        <dbReference type="ChEBI" id="CHEBI:59789"/>
    </ligand>
</feature>
<dbReference type="Pfam" id="PF01358">
    <property type="entry name" value="PARP_regulatory"/>
    <property type="match status" value="1"/>
</dbReference>
<gene>
    <name evidence="19" type="ORF">fep_135</name>
</gene>
<comment type="catalytic activity">
    <reaction evidence="14 15">
        <text>a 5'-end (N(7)-methyl 5'-triphosphoguanosine)-ribonucleoside in mRNA + S-adenosyl-L-methionine = a 5'-end (N(7)-methyl 5'-triphosphoguanosine)-(2'-O-methyl-ribonucleoside) in mRNA + S-adenosyl-L-homocysteine + H(+)</text>
        <dbReference type="Rhea" id="RHEA:67020"/>
        <dbReference type="Rhea" id="RHEA-COMP:17167"/>
        <dbReference type="Rhea" id="RHEA-COMP:17168"/>
        <dbReference type="ChEBI" id="CHEBI:15378"/>
        <dbReference type="ChEBI" id="CHEBI:57856"/>
        <dbReference type="ChEBI" id="CHEBI:59789"/>
        <dbReference type="ChEBI" id="CHEBI:156461"/>
        <dbReference type="ChEBI" id="CHEBI:167609"/>
        <dbReference type="EC" id="2.1.1.57"/>
    </reaction>
</comment>